<gene>
    <name evidence="1" type="ORF">CATMQ487_30230</name>
    <name evidence="2" type="ORF">CATMQ487_32590</name>
</gene>
<sequence>MSHLTLTDVEWINLQILTSIHAAVQADAAEACSRYGLDTALADHLRELHLDQLWSLILQVGDNSLFPPRPDLLALISAPAVLAGPLALVHQRLQPRVRSLPAEFGRAQPR</sequence>
<evidence type="ECO:0000313" key="3">
    <source>
        <dbReference type="Proteomes" id="UP001057498"/>
    </source>
</evidence>
<reference evidence="1" key="1">
    <citation type="submission" date="2022-04" db="EMBL/GenBank/DDBJ databases">
        <title>Whole genome sequence of Sphaerotilus sp. FB-5.</title>
        <authorList>
            <person name="Takeda M."/>
            <person name="Narihara S."/>
            <person name="Akimoto M."/>
            <person name="Akimoto R."/>
            <person name="Nishiyashiki S."/>
            <person name="Murakami T."/>
        </authorList>
    </citation>
    <scope>NUCLEOTIDE SEQUENCE</scope>
    <source>
        <strain evidence="1">FB-5</strain>
    </source>
</reference>
<dbReference type="Gene3D" id="1.10.4000.10">
    <property type="entry name" value="Flagellar transcriptional activator FlhD"/>
    <property type="match status" value="1"/>
</dbReference>
<dbReference type="EMBL" id="AP025730">
    <property type="protein sequence ID" value="BDI06289.1"/>
    <property type="molecule type" value="Genomic_DNA"/>
</dbReference>
<dbReference type="Proteomes" id="UP001057498">
    <property type="component" value="Chromosome"/>
</dbReference>
<dbReference type="RefSeq" id="WP_251969371.1">
    <property type="nucleotide sequence ID" value="NZ_AP025730.1"/>
</dbReference>
<protein>
    <submittedName>
        <fullName evidence="1">Uncharacterized protein</fullName>
    </submittedName>
</protein>
<dbReference type="EMBL" id="AP025730">
    <property type="protein sequence ID" value="BDI06053.1"/>
    <property type="molecule type" value="Genomic_DNA"/>
</dbReference>
<keyword evidence="3" id="KW-1185">Reference proteome</keyword>
<name>A0ABM7YNL6_9BURK</name>
<proteinExistence type="predicted"/>
<organism evidence="1 3">
    <name type="scientific">Sphaerotilus microaerophilus</name>
    <dbReference type="NCBI Taxonomy" id="2914710"/>
    <lineage>
        <taxon>Bacteria</taxon>
        <taxon>Pseudomonadati</taxon>
        <taxon>Pseudomonadota</taxon>
        <taxon>Betaproteobacteria</taxon>
        <taxon>Burkholderiales</taxon>
        <taxon>Sphaerotilaceae</taxon>
        <taxon>Sphaerotilus</taxon>
    </lineage>
</organism>
<accession>A0ABM7YNL6</accession>
<evidence type="ECO:0000313" key="1">
    <source>
        <dbReference type="EMBL" id="BDI06053.1"/>
    </source>
</evidence>
<dbReference type="InterPro" id="IPR036194">
    <property type="entry name" value="FlhD_sf"/>
</dbReference>
<evidence type="ECO:0000313" key="2">
    <source>
        <dbReference type="EMBL" id="BDI06289.1"/>
    </source>
</evidence>